<dbReference type="AlphaFoldDB" id="D7FLK8"/>
<evidence type="ECO:0000313" key="4">
    <source>
        <dbReference type="Proteomes" id="UP000002630"/>
    </source>
</evidence>
<name>D7FLK8_ECTSI</name>
<keyword evidence="4" id="KW-1185">Reference proteome</keyword>
<feature type="transmembrane region" description="Helical" evidence="2">
    <location>
        <begin position="246"/>
        <end position="272"/>
    </location>
</feature>
<proteinExistence type="predicted"/>
<reference evidence="3 4" key="1">
    <citation type="journal article" date="2010" name="Nature">
        <title>The Ectocarpus genome and the independent evolution of multicellularity in brown algae.</title>
        <authorList>
            <person name="Cock J.M."/>
            <person name="Sterck L."/>
            <person name="Rouze P."/>
            <person name="Scornet D."/>
            <person name="Allen A.E."/>
            <person name="Amoutzias G."/>
            <person name="Anthouard V."/>
            <person name="Artiguenave F."/>
            <person name="Aury J.M."/>
            <person name="Badger J.H."/>
            <person name="Beszteri B."/>
            <person name="Billiau K."/>
            <person name="Bonnet E."/>
            <person name="Bothwell J.H."/>
            <person name="Bowler C."/>
            <person name="Boyen C."/>
            <person name="Brownlee C."/>
            <person name="Carrano C.J."/>
            <person name="Charrier B."/>
            <person name="Cho G.Y."/>
            <person name="Coelho S.M."/>
            <person name="Collen J."/>
            <person name="Corre E."/>
            <person name="Da Silva C."/>
            <person name="Delage L."/>
            <person name="Delaroque N."/>
            <person name="Dittami S.M."/>
            <person name="Doulbeau S."/>
            <person name="Elias M."/>
            <person name="Farnham G."/>
            <person name="Gachon C.M."/>
            <person name="Gschloessl B."/>
            <person name="Heesch S."/>
            <person name="Jabbari K."/>
            <person name="Jubin C."/>
            <person name="Kawai H."/>
            <person name="Kimura K."/>
            <person name="Kloareg B."/>
            <person name="Kupper F.C."/>
            <person name="Lang D."/>
            <person name="Le Bail A."/>
            <person name="Leblanc C."/>
            <person name="Lerouge P."/>
            <person name="Lohr M."/>
            <person name="Lopez P.J."/>
            <person name="Martens C."/>
            <person name="Maumus F."/>
            <person name="Michel G."/>
            <person name="Miranda-Saavedra D."/>
            <person name="Morales J."/>
            <person name="Moreau H."/>
            <person name="Motomura T."/>
            <person name="Nagasato C."/>
            <person name="Napoli C.A."/>
            <person name="Nelson D.R."/>
            <person name="Nyvall-Collen P."/>
            <person name="Peters A.F."/>
            <person name="Pommier C."/>
            <person name="Potin P."/>
            <person name="Poulain J."/>
            <person name="Quesneville H."/>
            <person name="Read B."/>
            <person name="Rensing S.A."/>
            <person name="Ritter A."/>
            <person name="Rousvoal S."/>
            <person name="Samanta M."/>
            <person name="Samson G."/>
            <person name="Schroeder D.C."/>
            <person name="Segurens B."/>
            <person name="Strittmatter M."/>
            <person name="Tonon T."/>
            <person name="Tregear J.W."/>
            <person name="Valentin K."/>
            <person name="von Dassow P."/>
            <person name="Yamagishi T."/>
            <person name="Van de Peer Y."/>
            <person name="Wincker P."/>
        </authorList>
    </citation>
    <scope>NUCLEOTIDE SEQUENCE [LARGE SCALE GENOMIC DNA]</scope>
    <source>
        <strain evidence="4">Ec32 / CCAP1310/4</strain>
    </source>
</reference>
<accession>D7FLK8</accession>
<evidence type="ECO:0008006" key="5">
    <source>
        <dbReference type="Google" id="ProtNLM"/>
    </source>
</evidence>
<keyword evidence="2" id="KW-1133">Transmembrane helix</keyword>
<feature type="transmembrane region" description="Helical" evidence="2">
    <location>
        <begin position="302"/>
        <end position="318"/>
    </location>
</feature>
<protein>
    <recommendedName>
        <fullName evidence="5">Transmembrane protein</fullName>
    </recommendedName>
</protein>
<sequence>MSSAPAPTQASAGEPGCLSTSGARLGTIMSRSLFSLEDIVLYIVVAVRSYVVWILSSTYYRAMNVPGLSDVLRQVSSSPRIAAGPPAAPPSPAELSPSAPPRSSCNHRVSESRSAWSTRGCIVEGVLFTVVCGYWMRGLWPLDPLTLGKMFAGAIFRLPVQYIVHHAFPELRWLWSAQVVSVEHTNIDGERVVLLNSTNLDGIDPSEYDFFQKVYSFVVFTFALVTIPGDLGASISVVLISHLSLVFSVFQVAVVIVIYFSCWTICLTHLLYRPFIKTAIYGRFFQWELICMTQPRCRHVRAFLLAGGMIYAVLLHLSPAPSKWTWSLIVTHSTRLLSLLIALRGDNEGVANAAGEIVAHVPEAV</sequence>
<dbReference type="EMBL" id="FN648143">
    <property type="protein sequence ID" value="CBJ25824.1"/>
    <property type="molecule type" value="Genomic_DNA"/>
</dbReference>
<gene>
    <name evidence="3" type="ORF">Esi_0016_0115</name>
</gene>
<feature type="region of interest" description="Disordered" evidence="1">
    <location>
        <begin position="80"/>
        <end position="107"/>
    </location>
</feature>
<keyword evidence="2" id="KW-0812">Transmembrane</keyword>
<dbReference type="InParanoid" id="D7FLK8"/>
<evidence type="ECO:0000256" key="1">
    <source>
        <dbReference type="SAM" id="MobiDB-lite"/>
    </source>
</evidence>
<organism evidence="3 4">
    <name type="scientific">Ectocarpus siliculosus</name>
    <name type="common">Brown alga</name>
    <name type="synonym">Conferva siliculosa</name>
    <dbReference type="NCBI Taxonomy" id="2880"/>
    <lineage>
        <taxon>Eukaryota</taxon>
        <taxon>Sar</taxon>
        <taxon>Stramenopiles</taxon>
        <taxon>Ochrophyta</taxon>
        <taxon>PX clade</taxon>
        <taxon>Phaeophyceae</taxon>
        <taxon>Ectocarpales</taxon>
        <taxon>Ectocarpaceae</taxon>
        <taxon>Ectocarpus</taxon>
    </lineage>
</organism>
<dbReference type="EMBL" id="FN649737">
    <property type="protein sequence ID" value="CBJ25824.1"/>
    <property type="molecule type" value="Genomic_DNA"/>
</dbReference>
<keyword evidence="2" id="KW-0472">Membrane</keyword>
<dbReference type="Proteomes" id="UP000002630">
    <property type="component" value="Linkage Group LG12"/>
</dbReference>
<evidence type="ECO:0000313" key="3">
    <source>
        <dbReference type="EMBL" id="CBJ25824.1"/>
    </source>
</evidence>
<feature type="compositionally biased region" description="Low complexity" evidence="1">
    <location>
        <begin position="93"/>
        <end position="104"/>
    </location>
</feature>
<feature type="transmembrane region" description="Helical" evidence="2">
    <location>
        <begin position="39"/>
        <end position="60"/>
    </location>
</feature>
<feature type="transmembrane region" description="Helical" evidence="2">
    <location>
        <begin position="214"/>
        <end position="240"/>
    </location>
</feature>
<evidence type="ECO:0000256" key="2">
    <source>
        <dbReference type="SAM" id="Phobius"/>
    </source>
</evidence>